<name>A0A5Q2RFA2_9ACTN</name>
<dbReference type="GO" id="GO:0005524">
    <property type="term" value="F:ATP binding"/>
    <property type="evidence" value="ECO:0007669"/>
    <property type="project" value="UniProtKB-UniRule"/>
</dbReference>
<dbReference type="EMBL" id="CP045851">
    <property type="protein sequence ID" value="QGG94363.1"/>
    <property type="molecule type" value="Genomic_DNA"/>
</dbReference>
<dbReference type="RefSeq" id="WP_153758469.1">
    <property type="nucleotide sequence ID" value="NZ_CP045851.1"/>
</dbReference>
<gene>
    <name evidence="11" type="primary">pglW</name>
    <name evidence="11" type="ORF">GH723_04175</name>
</gene>
<keyword evidence="5 11" id="KW-0418">Kinase</keyword>
<keyword evidence="2" id="KW-0723">Serine/threonine-protein kinase</keyword>
<evidence type="ECO:0000256" key="6">
    <source>
        <dbReference type="ARBA" id="ARBA00022840"/>
    </source>
</evidence>
<dbReference type="EC" id="2.7.11.1" evidence="1"/>
<evidence type="ECO:0000256" key="8">
    <source>
        <dbReference type="SAM" id="MobiDB-lite"/>
    </source>
</evidence>
<keyword evidence="4 7" id="KW-0547">Nucleotide-binding</keyword>
<evidence type="ECO:0000256" key="2">
    <source>
        <dbReference type="ARBA" id="ARBA00022527"/>
    </source>
</evidence>
<evidence type="ECO:0000256" key="1">
    <source>
        <dbReference type="ARBA" id="ARBA00012513"/>
    </source>
</evidence>
<feature type="domain" description="NERD" evidence="10">
    <location>
        <begin position="14"/>
        <end position="132"/>
    </location>
</feature>
<dbReference type="PROSITE" id="PS00107">
    <property type="entry name" value="PROTEIN_KINASE_ATP"/>
    <property type="match status" value="1"/>
</dbReference>
<dbReference type="InterPro" id="IPR011528">
    <property type="entry name" value="NERD"/>
</dbReference>
<dbReference type="Proteomes" id="UP000334019">
    <property type="component" value="Chromosome"/>
</dbReference>
<dbReference type="PANTHER" id="PTHR43289:SF6">
    <property type="entry name" value="SERINE_THREONINE-PROTEIN KINASE NEKL-3"/>
    <property type="match status" value="1"/>
</dbReference>
<evidence type="ECO:0000256" key="5">
    <source>
        <dbReference type="ARBA" id="ARBA00022777"/>
    </source>
</evidence>
<reference evidence="11 12" key="1">
    <citation type="submission" date="2019-11" db="EMBL/GenBank/DDBJ databases">
        <authorList>
            <person name="He Y."/>
        </authorList>
    </citation>
    <scope>NUCLEOTIDE SEQUENCE [LARGE SCALE GENOMIC DNA]</scope>
    <source>
        <strain evidence="11 12">SCSIO 58843</strain>
    </source>
</reference>
<dbReference type="GO" id="GO:0004674">
    <property type="term" value="F:protein serine/threonine kinase activity"/>
    <property type="evidence" value="ECO:0007669"/>
    <property type="project" value="UniProtKB-KW"/>
</dbReference>
<dbReference type="Pfam" id="PF00069">
    <property type="entry name" value="Pkinase"/>
    <property type="match status" value="2"/>
</dbReference>
<dbReference type="InterPro" id="IPR000719">
    <property type="entry name" value="Prot_kinase_dom"/>
</dbReference>
<feature type="binding site" evidence="7">
    <location>
        <position position="563"/>
    </location>
    <ligand>
        <name>ATP</name>
        <dbReference type="ChEBI" id="CHEBI:30616"/>
    </ligand>
</feature>
<protein>
    <recommendedName>
        <fullName evidence="1">non-specific serine/threonine protein kinase</fullName>
        <ecNumber evidence="1">2.7.11.1</ecNumber>
    </recommendedName>
</protein>
<keyword evidence="3" id="KW-0808">Transferase</keyword>
<dbReference type="Gene3D" id="3.30.200.20">
    <property type="entry name" value="Phosphorylase Kinase, domain 1"/>
    <property type="match status" value="1"/>
</dbReference>
<feature type="domain" description="Protein kinase" evidence="9">
    <location>
        <begin position="212"/>
        <end position="501"/>
    </location>
</feature>
<dbReference type="SMART" id="SM00220">
    <property type="entry name" value="S_TKc"/>
    <property type="match status" value="1"/>
</dbReference>
<evidence type="ECO:0000313" key="12">
    <source>
        <dbReference type="Proteomes" id="UP000334019"/>
    </source>
</evidence>
<keyword evidence="12" id="KW-1185">Reference proteome</keyword>
<dbReference type="PANTHER" id="PTHR43289">
    <property type="entry name" value="MITOGEN-ACTIVATED PROTEIN KINASE KINASE KINASE 20-RELATED"/>
    <property type="match status" value="1"/>
</dbReference>
<dbReference type="SUPFAM" id="SSF56112">
    <property type="entry name" value="Protein kinase-like (PK-like)"/>
    <property type="match status" value="2"/>
</dbReference>
<accession>A0A5Q2RFA2</accession>
<dbReference type="PROSITE" id="PS50011">
    <property type="entry name" value="PROTEIN_KINASE_DOM"/>
    <property type="match status" value="2"/>
</dbReference>
<dbReference type="InterPro" id="IPR049832">
    <property type="entry name" value="BREX_PglW"/>
</dbReference>
<dbReference type="InterPro" id="IPR011009">
    <property type="entry name" value="Kinase-like_dom_sf"/>
</dbReference>
<feature type="domain" description="Protein kinase" evidence="9">
    <location>
        <begin position="533"/>
        <end position="800"/>
    </location>
</feature>
<evidence type="ECO:0000259" key="10">
    <source>
        <dbReference type="PROSITE" id="PS50965"/>
    </source>
</evidence>
<dbReference type="KEGG" id="atq:GH723_04175"/>
<evidence type="ECO:0000256" key="3">
    <source>
        <dbReference type="ARBA" id="ARBA00022679"/>
    </source>
</evidence>
<dbReference type="InterPro" id="IPR017441">
    <property type="entry name" value="Protein_kinase_ATP_BS"/>
</dbReference>
<evidence type="ECO:0000256" key="4">
    <source>
        <dbReference type="ARBA" id="ARBA00022741"/>
    </source>
</evidence>
<evidence type="ECO:0000256" key="7">
    <source>
        <dbReference type="PROSITE-ProRule" id="PRU10141"/>
    </source>
</evidence>
<dbReference type="Gene3D" id="1.10.510.10">
    <property type="entry name" value="Transferase(Phosphotransferase) domain 1"/>
    <property type="match status" value="2"/>
</dbReference>
<proteinExistence type="predicted"/>
<sequence length="1414" mass="153818">MESNSPRWTTVSDSEHDHEREALAFLRSRLPDRDPIRVWSNFEFITHTGKVYEVDALIVTDAGIFLVEIKSHPGEIGGDPSTWRWQRPDGSVRSLDNPRILANRKAKALKSLLESSPAFARRRRDLPYVQELVFLSDPDLTVSLSPPARHQVLGRDAEEGQELPPQRSAIGGIIEHLLSLDRDRDGYLRRVVDRPLGELIARAVEQVGIREQASRRRIGDYELGDLLEDSAEDAPDAVVYQEFRARHVSSKVERRLRVYPLERNATAEQREAAERAARREWELLSPLDHPGILQPADFTIDDRGPVLFFRYDPDALPLDRWMHQPGIEQSLTLDARLRLVREIAEAVRHANERGVYHRALCPSVVLVSGDAADARVRVTGWHTGARVGTTSASSTVAGTTHPDALAAGGAALYRAPEADQPHADPPALDVFAVGCLAAYIFTGADPVPSTQAMLEQLTSLGHVAIDHVDAIDEALASFVAETTQVDPAERPGSIDDLLWWLDQAEEQMTAPDAPVEPAPLLARKGDRLGGGRFDVLGRLGSGSTSVALLVSDGDADARTCVLKFAKEPAHNERIENEAASLRDLNHPAIVRLLDGPLDLDGHAAVVLDHIGPKLDADQPSRGGRTLAERVSTGVGVELQERFGADLLEAVRHLEHMGIAHRDIKPENLGVAPRGTQAELHLVLFDFSLSRVPLERIDAGTAGYVDPFLHRPGRGRWDPAADRYSAAVVLHEICTGTKPRYGDGAAHPGLVDAPLNLDPDQFEPSVAQGLVDFFSKALAPDVVDRFDTADEMLWAWRQAFHAADQPAGMSLHPDEEPSLPPGASADTPLGGVGLLSNRAVAALEAIDVTTVRDLAALPRNRVTQMRGEGARTRREINDVADLVREHLDELGDLDASDAPLAAVAGRLIPRPTRADSGPSIETLRRLVGLEGDLGVWPSNRELAEAQGVSRQRISQVVAKGRARWVKQPAITVVRSWIAEELDASAGLAGIHQLATRLARVRPAVEAPLDQQEHLRHATAVVRAAVLAESDRGEPRWVVRRVGTGQAVVALVGDDGPEANALGDYAAAVAERTTALLDDEVLVSRVTLLSALREVPLPQGARALTDAHLAELAAELVPDAAVNSRLELYRRGMPASQALAAARRSLAGIDRITPERVRSRVQARFPQAEPLPDRPQLDDLLTGAGIDLRWRDDDGVYRSVAALTQHTSTTSTLTRLPTGAPTTAPVVEIDEAADFEDRLVRSVDSGGVLVLMTDRSSLGRAADGVEHLVSAVVDVDEWLLAEVDRITSDGRPSWETLVAADAAGPGSPPWQNLLRLVDRALDAFTDRLFDTAGSVALVNAGLLARFERMERIAMWRDGLHARRGNLRALWLVVSSSGAISDVPMLDGRRVPTVSPNEYARVPEAWLRNVHRGAVQT</sequence>
<feature type="region of interest" description="Disordered" evidence="8">
    <location>
        <begin position="806"/>
        <end position="825"/>
    </location>
</feature>
<evidence type="ECO:0000259" key="9">
    <source>
        <dbReference type="PROSITE" id="PS50011"/>
    </source>
</evidence>
<dbReference type="PROSITE" id="PS50965">
    <property type="entry name" value="NERD"/>
    <property type="match status" value="1"/>
</dbReference>
<keyword evidence="6 7" id="KW-0067">ATP-binding</keyword>
<dbReference type="NCBIfam" id="NF033442">
    <property type="entry name" value="BREX_PglW"/>
    <property type="match status" value="1"/>
</dbReference>
<organism evidence="11 12">
    <name type="scientific">Actinomarinicola tropica</name>
    <dbReference type="NCBI Taxonomy" id="2789776"/>
    <lineage>
        <taxon>Bacteria</taxon>
        <taxon>Bacillati</taxon>
        <taxon>Actinomycetota</taxon>
        <taxon>Acidimicrobiia</taxon>
        <taxon>Acidimicrobiales</taxon>
        <taxon>Iamiaceae</taxon>
        <taxon>Actinomarinicola</taxon>
    </lineage>
</organism>
<evidence type="ECO:0000313" key="11">
    <source>
        <dbReference type="EMBL" id="QGG94363.1"/>
    </source>
</evidence>
<dbReference type="Pfam" id="PF08378">
    <property type="entry name" value="NERD"/>
    <property type="match status" value="1"/>
</dbReference>